<dbReference type="Pfam" id="PF07715">
    <property type="entry name" value="Plug"/>
    <property type="match status" value="1"/>
</dbReference>
<dbReference type="Gene3D" id="3.55.50.30">
    <property type="match status" value="1"/>
</dbReference>
<keyword evidence="4 7" id="KW-0812">Transmembrane</keyword>
<keyword evidence="3 7" id="KW-1134">Transmembrane beta strand</keyword>
<evidence type="ECO:0000256" key="8">
    <source>
        <dbReference type="SAM" id="SignalP"/>
    </source>
</evidence>
<keyword evidence="5 7" id="KW-0472">Membrane</keyword>
<feature type="signal peptide" evidence="8">
    <location>
        <begin position="1"/>
        <end position="27"/>
    </location>
</feature>
<dbReference type="InterPro" id="IPR008969">
    <property type="entry name" value="CarboxyPept-like_regulatory"/>
</dbReference>
<evidence type="ECO:0000313" key="11">
    <source>
        <dbReference type="Proteomes" id="UP000557307"/>
    </source>
</evidence>
<dbReference type="InterPro" id="IPR037066">
    <property type="entry name" value="Plug_dom_sf"/>
</dbReference>
<evidence type="ECO:0000313" key="10">
    <source>
        <dbReference type="EMBL" id="MBB5286393.1"/>
    </source>
</evidence>
<proteinExistence type="inferred from homology"/>
<dbReference type="NCBIfam" id="TIGR04056">
    <property type="entry name" value="OMP_RagA_SusC"/>
    <property type="match status" value="1"/>
</dbReference>
<dbReference type="FunFam" id="2.170.130.10:FF:000008">
    <property type="entry name" value="SusC/RagA family TonB-linked outer membrane protein"/>
    <property type="match status" value="1"/>
</dbReference>
<dbReference type="InterPro" id="IPR036942">
    <property type="entry name" value="Beta-barrel_TonB_sf"/>
</dbReference>
<dbReference type="InterPro" id="IPR023997">
    <property type="entry name" value="TonB-dep_OMP_SusC/RagA_CS"/>
</dbReference>
<reference evidence="10 11" key="1">
    <citation type="submission" date="2020-08" db="EMBL/GenBank/DDBJ databases">
        <title>Genomic Encyclopedia of Type Strains, Phase IV (KMG-IV): sequencing the most valuable type-strain genomes for metagenomic binning, comparative biology and taxonomic classification.</title>
        <authorList>
            <person name="Goeker M."/>
        </authorList>
    </citation>
    <scope>NUCLEOTIDE SEQUENCE [LARGE SCALE GENOMIC DNA]</scope>
    <source>
        <strain evidence="10 11">DSM 105074</strain>
    </source>
</reference>
<comment type="subcellular location">
    <subcellularLocation>
        <location evidence="1 7">Cell outer membrane</location>
        <topology evidence="1 7">Multi-pass membrane protein</topology>
    </subcellularLocation>
</comment>
<accession>A0A840TYM2</accession>
<dbReference type="NCBIfam" id="TIGR04057">
    <property type="entry name" value="SusC_RagA_signa"/>
    <property type="match status" value="1"/>
</dbReference>
<protein>
    <submittedName>
        <fullName evidence="10">TonB-linked SusC/RagA family outer membrane protein</fullName>
    </submittedName>
</protein>
<evidence type="ECO:0000256" key="7">
    <source>
        <dbReference type="PROSITE-ProRule" id="PRU01360"/>
    </source>
</evidence>
<keyword evidence="6 7" id="KW-0998">Cell outer membrane</keyword>
<dbReference type="AlphaFoldDB" id="A0A840TYM2"/>
<name>A0A840TYM2_9BACT</name>
<evidence type="ECO:0000256" key="1">
    <source>
        <dbReference type="ARBA" id="ARBA00004571"/>
    </source>
</evidence>
<keyword evidence="8" id="KW-0732">Signal</keyword>
<dbReference type="RefSeq" id="WP_184177472.1">
    <property type="nucleotide sequence ID" value="NZ_JACHGF010000009.1"/>
</dbReference>
<evidence type="ECO:0000256" key="5">
    <source>
        <dbReference type="ARBA" id="ARBA00023136"/>
    </source>
</evidence>
<dbReference type="Gene3D" id="2.170.130.10">
    <property type="entry name" value="TonB-dependent receptor, plug domain"/>
    <property type="match status" value="1"/>
</dbReference>
<dbReference type="GO" id="GO:0009279">
    <property type="term" value="C:cell outer membrane"/>
    <property type="evidence" value="ECO:0007669"/>
    <property type="project" value="UniProtKB-SubCell"/>
</dbReference>
<feature type="chain" id="PRO_5032402411" evidence="8">
    <location>
        <begin position="28"/>
        <end position="1171"/>
    </location>
</feature>
<dbReference type="InterPro" id="IPR023996">
    <property type="entry name" value="TonB-dep_OMP_SusC/RagA"/>
</dbReference>
<feature type="domain" description="TonB-dependent receptor plug" evidence="9">
    <location>
        <begin position="254"/>
        <end position="381"/>
    </location>
</feature>
<sequence length="1171" mass="128337">MKKTLLKTSVLVLSGLGLALMAPPCWSQTYAMVQRQQEKAKAATAPQQLRDVLKTLKNRYGVDILFEGGSVERITVAPEQLDFSEKLEKNLDRVLQATGLEYKKVKNGTYLIVESQPAKKISSIDTQPLSNRPADDFARQEAEKSHSLGNLLRRESPQPVLEQTVKGRITDEAGASLPGVSVVVKGTQRGTTSNADGEFELSVPGSSSVLVFSFVGYQSKEMTVGSQTTLAISLLPSDNALEEVVVVGYGSVRKSDLTGSVAQLKMDGTNELPVTSVEQMLQGRVSGVQITQNTGAPGGGISFLVRGANSVTGSNEPLVVIDGYPVESGSTRPNLGNRDGFSDTPGNNALANLNPNDIESVEILKDASATAIYGSRGANGVVLITTKRGQAGKERIEYNFRYDLSQLPRKIGVLNTEDYMAYSNEAYLNSGRDSVFNYLALANSRGDNFNWQDVIYRTSKTQMHQVSVSGGDERLRYMIAANYLSQEGIITNSGFNRGTVRANLDRQVNKRLKVGLNFNGAMSKTTSVPQSTSNGNISGSVVAGAIFSRPLDKPYTDDEELDLALIGNPATLITLSEDDNRDRTVLLNLYAEYEIADGLKFRLNTGVNDRQTLRQTYSPRGTYYGTQNGGQAYQGVSGAFNYLTEYTLSYNKDITDRHRVNAVGGFTWQEWTARGLGITVRQFPNDNLTYHDLQSGNTIEKPATNTQQWALASWLGRVNYSFDNKYLVTFTGRTDGSTRLAPGSKWSFFPSVAVGWNIHNENFMKGLTQISEFKIRASYGMSGNQSIGVGSTNARLNTVSAVADQSIVVGYTQASMANNSLGWERTAQSNLGADISLFDHRLRLGFDYYKKRTTDLLLNLQIPPSTGFTTYATNVGEIENKGLEFELEGRIFRGLFRWDASGNISFNRNKVIHLGELPRMTGSTFGVNNLSQPLHIALPGYPIGSYFGYRIIGVYQTQEEITAGPSDPARPTPGDYKYADLGGPNGVPDGQITADDRTVIGNPYPDYIFGLTNNFSWKNLTLSVLFQGSVGQDIINLNRHQLDAMNRVSSNNVRQEAWDNRWTGPGTSNTYAKPTTFGYPFQGRFTDFIVEDGSFVRLKNITIGYNIPVQKLKFVRSFRVFATGTNLLTFTNYKGYDPEISGKGGNAMTPGVDYGSIPQMKVYSAGFNVGF</sequence>
<dbReference type="InterPro" id="IPR012910">
    <property type="entry name" value="Plug_dom"/>
</dbReference>
<organism evidence="10 11">
    <name type="scientific">Rhabdobacter roseus</name>
    <dbReference type="NCBI Taxonomy" id="1655419"/>
    <lineage>
        <taxon>Bacteria</taxon>
        <taxon>Pseudomonadati</taxon>
        <taxon>Bacteroidota</taxon>
        <taxon>Cytophagia</taxon>
        <taxon>Cytophagales</taxon>
        <taxon>Cytophagaceae</taxon>
        <taxon>Rhabdobacter</taxon>
    </lineage>
</organism>
<dbReference type="Proteomes" id="UP000557307">
    <property type="component" value="Unassembled WGS sequence"/>
</dbReference>
<dbReference type="InterPro" id="IPR039426">
    <property type="entry name" value="TonB-dep_rcpt-like"/>
</dbReference>
<comment type="similarity">
    <text evidence="7">Belongs to the TonB-dependent receptor family.</text>
</comment>
<dbReference type="SUPFAM" id="SSF56935">
    <property type="entry name" value="Porins"/>
    <property type="match status" value="1"/>
</dbReference>
<dbReference type="EMBL" id="JACHGF010000009">
    <property type="protein sequence ID" value="MBB5286393.1"/>
    <property type="molecule type" value="Genomic_DNA"/>
</dbReference>
<gene>
    <name evidence="10" type="ORF">HNQ92_004553</name>
</gene>
<keyword evidence="2 7" id="KW-0813">Transport</keyword>
<dbReference type="Pfam" id="PF13715">
    <property type="entry name" value="CarbopepD_reg_2"/>
    <property type="match status" value="1"/>
</dbReference>
<evidence type="ECO:0000256" key="3">
    <source>
        <dbReference type="ARBA" id="ARBA00022452"/>
    </source>
</evidence>
<evidence type="ECO:0000256" key="2">
    <source>
        <dbReference type="ARBA" id="ARBA00022448"/>
    </source>
</evidence>
<evidence type="ECO:0000256" key="4">
    <source>
        <dbReference type="ARBA" id="ARBA00022692"/>
    </source>
</evidence>
<keyword evidence="11" id="KW-1185">Reference proteome</keyword>
<evidence type="ECO:0000259" key="9">
    <source>
        <dbReference type="Pfam" id="PF07715"/>
    </source>
</evidence>
<dbReference type="SUPFAM" id="SSF49464">
    <property type="entry name" value="Carboxypeptidase regulatory domain-like"/>
    <property type="match status" value="1"/>
</dbReference>
<comment type="caution">
    <text evidence="10">The sequence shown here is derived from an EMBL/GenBank/DDBJ whole genome shotgun (WGS) entry which is preliminary data.</text>
</comment>
<dbReference type="Gene3D" id="2.60.40.1120">
    <property type="entry name" value="Carboxypeptidase-like, regulatory domain"/>
    <property type="match status" value="1"/>
</dbReference>
<dbReference type="PROSITE" id="PS52016">
    <property type="entry name" value="TONB_DEPENDENT_REC_3"/>
    <property type="match status" value="1"/>
</dbReference>
<evidence type="ECO:0000256" key="6">
    <source>
        <dbReference type="ARBA" id="ARBA00023237"/>
    </source>
</evidence>
<dbReference type="Gene3D" id="2.40.170.20">
    <property type="entry name" value="TonB-dependent receptor, beta-barrel domain"/>
    <property type="match status" value="1"/>
</dbReference>